<dbReference type="EMBL" id="CAJVCH010236588">
    <property type="protein sequence ID" value="CAG7732738.1"/>
    <property type="molecule type" value="Genomic_DNA"/>
</dbReference>
<comment type="caution">
    <text evidence="2">The sequence shown here is derived from an EMBL/GenBank/DDBJ whole genome shotgun (WGS) entry which is preliminary data.</text>
</comment>
<dbReference type="AlphaFoldDB" id="A0A8J2NZN5"/>
<gene>
    <name evidence="2" type="ORF">AFUS01_LOCUS21231</name>
</gene>
<keyword evidence="3" id="KW-1185">Reference proteome</keyword>
<evidence type="ECO:0000313" key="3">
    <source>
        <dbReference type="Proteomes" id="UP000708208"/>
    </source>
</evidence>
<evidence type="ECO:0000313" key="2">
    <source>
        <dbReference type="EMBL" id="CAG7732738.1"/>
    </source>
</evidence>
<feature type="region of interest" description="Disordered" evidence="1">
    <location>
        <begin position="1"/>
        <end position="45"/>
    </location>
</feature>
<proteinExistence type="predicted"/>
<protein>
    <submittedName>
        <fullName evidence="2">Uncharacterized protein</fullName>
    </submittedName>
</protein>
<evidence type="ECO:0000256" key="1">
    <source>
        <dbReference type="SAM" id="MobiDB-lite"/>
    </source>
</evidence>
<organism evidence="2 3">
    <name type="scientific">Allacma fusca</name>
    <dbReference type="NCBI Taxonomy" id="39272"/>
    <lineage>
        <taxon>Eukaryota</taxon>
        <taxon>Metazoa</taxon>
        <taxon>Ecdysozoa</taxon>
        <taxon>Arthropoda</taxon>
        <taxon>Hexapoda</taxon>
        <taxon>Collembola</taxon>
        <taxon>Symphypleona</taxon>
        <taxon>Sminthuridae</taxon>
        <taxon>Allacma</taxon>
    </lineage>
</organism>
<accession>A0A8J2NZN5</accession>
<sequence length="45" mass="4808">GNPLMPTPPMVSSRPPSYPGYYQMPTLLSKPIPPPGTSSESPSHE</sequence>
<name>A0A8J2NZN5_9HEXA</name>
<feature type="non-terminal residue" evidence="2">
    <location>
        <position position="1"/>
    </location>
</feature>
<reference evidence="2" key="1">
    <citation type="submission" date="2021-06" db="EMBL/GenBank/DDBJ databases">
        <authorList>
            <person name="Hodson N. C."/>
            <person name="Mongue J. A."/>
            <person name="Jaron S. K."/>
        </authorList>
    </citation>
    <scope>NUCLEOTIDE SEQUENCE</scope>
</reference>
<dbReference type="Proteomes" id="UP000708208">
    <property type="component" value="Unassembled WGS sequence"/>
</dbReference>